<dbReference type="RefSeq" id="WP_154429550.1">
    <property type="nucleotide sequence ID" value="NZ_VUNI01000007.1"/>
</dbReference>
<evidence type="ECO:0000313" key="2">
    <source>
        <dbReference type="EMBL" id="MST74583.1"/>
    </source>
</evidence>
<evidence type="ECO:0000313" key="3">
    <source>
        <dbReference type="Proteomes" id="UP000474024"/>
    </source>
</evidence>
<dbReference type="EMBL" id="VUNI01000007">
    <property type="protein sequence ID" value="MST74583.1"/>
    <property type="molecule type" value="Genomic_DNA"/>
</dbReference>
<keyword evidence="1" id="KW-0175">Coiled coil</keyword>
<name>A0A6L5YPV8_9FIRM</name>
<evidence type="ECO:0008006" key="4">
    <source>
        <dbReference type="Google" id="ProtNLM"/>
    </source>
</evidence>
<accession>A0A6L5YPV8</accession>
<feature type="coiled-coil region" evidence="1">
    <location>
        <begin position="203"/>
        <end position="233"/>
    </location>
</feature>
<comment type="caution">
    <text evidence="2">The sequence shown here is derived from an EMBL/GenBank/DDBJ whole genome shotgun (WGS) entry which is preliminary data.</text>
</comment>
<gene>
    <name evidence="2" type="ORF">FYJ75_05955</name>
</gene>
<protein>
    <recommendedName>
        <fullName evidence="4">Tetratricopeptide repeat protein</fullName>
    </recommendedName>
</protein>
<dbReference type="Proteomes" id="UP000474024">
    <property type="component" value="Unassembled WGS sequence"/>
</dbReference>
<reference evidence="2 3" key="1">
    <citation type="submission" date="2019-08" db="EMBL/GenBank/DDBJ databases">
        <title>In-depth cultivation of the pig gut microbiome towards novel bacterial diversity and tailored functional studies.</title>
        <authorList>
            <person name="Wylensek D."/>
            <person name="Hitch T.C.A."/>
            <person name="Clavel T."/>
        </authorList>
    </citation>
    <scope>NUCLEOTIDE SEQUENCE [LARGE SCALE GENOMIC DNA]</scope>
    <source>
        <strain evidence="2 3">MUC/MUC-530-WT-4D</strain>
    </source>
</reference>
<dbReference type="AlphaFoldDB" id="A0A6L5YPV8"/>
<keyword evidence="3" id="KW-1185">Reference proteome</keyword>
<dbReference type="SUPFAM" id="SSF48452">
    <property type="entry name" value="TPR-like"/>
    <property type="match status" value="1"/>
</dbReference>
<dbReference type="Gene3D" id="1.25.40.10">
    <property type="entry name" value="Tetratricopeptide repeat domain"/>
    <property type="match status" value="1"/>
</dbReference>
<dbReference type="InterPro" id="IPR011990">
    <property type="entry name" value="TPR-like_helical_dom_sf"/>
</dbReference>
<sequence>MGELLLCSEQIAGMPYYIEGVGLNVYSLEELSYYISHNVYLIDHSFMNRELCTWMREELHADELAETLEKMIDTGAKLSGFVELLLRWTGYCREEEINDIQQMLIKLENKSEFECRKLRADRLTEKEKYTAAIWEYRNLLGDKAAENEQKSLIGDIWHNLAFAYAGMFLFDTASECYEKAYRLNGRKESLKECLIMHLCRKDEEAYQKTAAQYEVREEELEKLQEEISAVTNDGEMQKFSEKINELAQMTSDGQKERFQENVKQMIFEWKEDYRRKTRN</sequence>
<organism evidence="2 3">
    <name type="scientific">Roseburia porci</name>
    <dbReference type="NCBI Taxonomy" id="2605790"/>
    <lineage>
        <taxon>Bacteria</taxon>
        <taxon>Bacillati</taxon>
        <taxon>Bacillota</taxon>
        <taxon>Clostridia</taxon>
        <taxon>Lachnospirales</taxon>
        <taxon>Lachnospiraceae</taxon>
        <taxon>Roseburia</taxon>
    </lineage>
</organism>
<proteinExistence type="predicted"/>
<evidence type="ECO:0000256" key="1">
    <source>
        <dbReference type="SAM" id="Coils"/>
    </source>
</evidence>